<dbReference type="PANTHER" id="PTHR43681">
    <property type="entry name" value="TRANSMEMBRANE GTPASE FZO"/>
    <property type="match status" value="1"/>
</dbReference>
<evidence type="ECO:0000256" key="1">
    <source>
        <dbReference type="SAM" id="Coils"/>
    </source>
</evidence>
<dbReference type="EMBL" id="RCVZ01000012">
    <property type="protein sequence ID" value="RLQ93833.1"/>
    <property type="molecule type" value="Genomic_DNA"/>
</dbReference>
<dbReference type="InterPro" id="IPR027417">
    <property type="entry name" value="P-loop_NTPase"/>
</dbReference>
<dbReference type="Gene3D" id="1.25.40.10">
    <property type="entry name" value="Tetratricopeptide repeat domain"/>
    <property type="match status" value="1"/>
</dbReference>
<protein>
    <submittedName>
        <fullName evidence="3">GTP-binding protein</fullName>
    </submittedName>
</protein>
<keyword evidence="1" id="KW-0175">Coiled coil</keyword>
<dbReference type="PANTHER" id="PTHR43681:SF1">
    <property type="entry name" value="SARCALUMENIN"/>
    <property type="match status" value="1"/>
</dbReference>
<proteinExistence type="predicted"/>
<comment type="caution">
    <text evidence="3">The sequence shown here is derived from an EMBL/GenBank/DDBJ whole genome shotgun (WGS) entry which is preliminary data.</text>
</comment>
<evidence type="ECO:0000313" key="3">
    <source>
        <dbReference type="EMBL" id="RLQ93833.1"/>
    </source>
</evidence>
<dbReference type="SUPFAM" id="SSF52540">
    <property type="entry name" value="P-loop containing nucleoside triphosphate hydrolases"/>
    <property type="match status" value="1"/>
</dbReference>
<dbReference type="Pfam" id="PF00350">
    <property type="entry name" value="Dynamin_N"/>
    <property type="match status" value="1"/>
</dbReference>
<reference evidence="3 4" key="1">
    <citation type="submission" date="2018-10" db="EMBL/GenBank/DDBJ databases">
        <title>Falsibacillus sp. genome draft.</title>
        <authorList>
            <person name="Shi S."/>
        </authorList>
    </citation>
    <scope>NUCLEOTIDE SEQUENCE [LARGE SCALE GENOMIC DNA]</scope>
    <source>
        <strain evidence="3 4">GY 10110</strain>
    </source>
</reference>
<dbReference type="RefSeq" id="WP_121681715.1">
    <property type="nucleotide sequence ID" value="NZ_RCVZ01000012.1"/>
</dbReference>
<gene>
    <name evidence="3" type="ORF">D9X91_16315</name>
</gene>
<dbReference type="Proteomes" id="UP000276770">
    <property type="component" value="Unassembled WGS sequence"/>
</dbReference>
<feature type="domain" description="Dynamin N-terminal" evidence="2">
    <location>
        <begin position="381"/>
        <end position="513"/>
    </location>
</feature>
<dbReference type="Gene3D" id="3.40.50.300">
    <property type="entry name" value="P-loop containing nucleotide triphosphate hydrolases"/>
    <property type="match status" value="1"/>
</dbReference>
<dbReference type="InterPro" id="IPR011990">
    <property type="entry name" value="TPR-like_helical_dom_sf"/>
</dbReference>
<accession>A0A3L7JSM6</accession>
<organism evidence="3 4">
    <name type="scientific">Falsibacillus albus</name>
    <dbReference type="NCBI Taxonomy" id="2478915"/>
    <lineage>
        <taxon>Bacteria</taxon>
        <taxon>Bacillati</taxon>
        <taxon>Bacillota</taxon>
        <taxon>Bacilli</taxon>
        <taxon>Bacillales</taxon>
        <taxon>Bacillaceae</taxon>
        <taxon>Falsibacillus</taxon>
    </lineage>
</organism>
<sequence length="902" mass="106225">MVEEQLINKQYYETFTKDIEKEHPISILGQAYLYEQEKEIPDLSYIRFAQGEIYFHNKDYEAAIFKWENITNELEPWAKKNMADAYFELDLLPTAEEVYKSVKSDNVTLNTEISLQLLSLYIVRDKMESAERVIKKIVSMNPDYPNVTDIAKTFYEKHQDWDNAVGLAVQEAIRTHSLKWFDIVRKYVDLGYTKQMKPDYFVELLMTLFELDQKQFESMTVSLWKSYHSEPAYLQWLNTINRLMLDIEEPTDHTSWHELSVIYKDTYFELMDGRYFIKELSALLPQFLSNWVKITDTSQSLFASTAALAWNEMFPSSLSEVTVEEAKGMMKHARYEFDGLKQGLELFETVMEWAGQKEIQVAQRFTRTVKEMLDFDVNHLLVAGSGSTGKSAFINSIIGESILGSPTASVTVIKNQGEQEINEITNQEIYPILTIEEYYERTALPAGNETYFEVRLPLPYLQDHNLALIDTPSTGGDLFKFLPMADALLFVSNINDPINSQEQELLKKIKKRAPKLQVHFLLNKVDTIYNEQEAERILDETSERIHANFPHARVFLYSSLYSSSQQRKQWTEFIQSAFSYRNLEEERTEKLLYLVKEFIHYLLEKRVEMEREFVHSIMWNEEMVKKLNGAIHQLDDLEKEKIKLIKNSYHTFKEDARKDLKNKIPQIFKDSSELISEDSDFRNIHHRLNEEMNARVHQYIERTVLPHLYDSLQNWISYSQEEFTESQAKLDEMSEGFNSLYEEEKIQLLGDFRVLDDWRRDAERMTSSVQLEKVNILLKHTPSQLLLKSAGKLFGALPQNKTMLYNSYKKFLENEDYQEVAESIVNNFLLQFDIFEKSLDRDVSFFFREPLSILRTTEEETNIEIQENKEVLDKMKSNPELYEDPLALFELKLRQYEWVVNS</sequence>
<feature type="coiled-coil region" evidence="1">
    <location>
        <begin position="620"/>
        <end position="647"/>
    </location>
</feature>
<dbReference type="OrthoDB" id="2953146at2"/>
<evidence type="ECO:0000259" key="2">
    <source>
        <dbReference type="Pfam" id="PF00350"/>
    </source>
</evidence>
<dbReference type="AlphaFoldDB" id="A0A3L7JSM6"/>
<keyword evidence="4" id="KW-1185">Reference proteome</keyword>
<evidence type="ECO:0000313" key="4">
    <source>
        <dbReference type="Proteomes" id="UP000276770"/>
    </source>
</evidence>
<dbReference type="InterPro" id="IPR051943">
    <property type="entry name" value="TRAFAC_Dynamin-like_GTPase"/>
</dbReference>
<dbReference type="InterPro" id="IPR045063">
    <property type="entry name" value="Dynamin_N"/>
</dbReference>
<name>A0A3L7JSM6_9BACI</name>
<dbReference type="SUPFAM" id="SSF48452">
    <property type="entry name" value="TPR-like"/>
    <property type="match status" value="1"/>
</dbReference>